<keyword evidence="4" id="KW-1185">Reference proteome</keyword>
<feature type="chain" id="PRO_5042903546" description="AB hydrolase-1 domain-containing protein" evidence="1">
    <location>
        <begin position="22"/>
        <end position="393"/>
    </location>
</feature>
<dbReference type="Pfam" id="PF12697">
    <property type="entry name" value="Abhydrolase_6"/>
    <property type="match status" value="1"/>
</dbReference>
<dbReference type="InterPro" id="IPR029058">
    <property type="entry name" value="AB_hydrolase_fold"/>
</dbReference>
<dbReference type="Gene3D" id="3.40.50.1820">
    <property type="entry name" value="alpha/beta hydrolase"/>
    <property type="match status" value="1"/>
</dbReference>
<gene>
    <name evidence="3" type="ORF">QBC46DRAFT_421654</name>
</gene>
<sequence length="393" mass="42951">MKARIAQAALLAAGAFQAVSASAVVRQLNPNRTCENYRINVTITSDNLEYGLPYFEDNFDVADFIDVVSARNAPDITTFFAGDDDTNATYTIAGTFCQPARGRPDRNKNTVLIATHDTNFDRSYWDPLLDDRYSFVDFVVNKGYSIFYYDRLGVGDVSGYVAQRANQVAILTQLVTMIQAGRYTGTIGRPDQTVLVGHGFGSVLSFEAVGNNATLVDALVLTGFSVNAADFNPIGFLETAEPRIAAFQRPFEWGGLDTASTCEAGYLTPVDVYAEAALYFKAPDYEECVAFYTERTKAPFAILEYLTTFNFDIDPLDFAGPTLLLSGEYDFIWCMSDCDGILDDDATADIFPDATPFQGTSYAGAGHAINYHLNALGAFNIISNFLGNNLPPT</sequence>
<evidence type="ECO:0000313" key="3">
    <source>
        <dbReference type="EMBL" id="KAK3943290.1"/>
    </source>
</evidence>
<evidence type="ECO:0000256" key="1">
    <source>
        <dbReference type="SAM" id="SignalP"/>
    </source>
</evidence>
<dbReference type="SUPFAM" id="SSF53474">
    <property type="entry name" value="alpha/beta-Hydrolases"/>
    <property type="match status" value="1"/>
</dbReference>
<reference evidence="4" key="1">
    <citation type="journal article" date="2023" name="Mol. Phylogenet. Evol.">
        <title>Genome-scale phylogeny and comparative genomics of the fungal order Sordariales.</title>
        <authorList>
            <person name="Hensen N."/>
            <person name="Bonometti L."/>
            <person name="Westerberg I."/>
            <person name="Brannstrom I.O."/>
            <person name="Guillou S."/>
            <person name="Cros-Aarteil S."/>
            <person name="Calhoun S."/>
            <person name="Haridas S."/>
            <person name="Kuo A."/>
            <person name="Mondo S."/>
            <person name="Pangilinan J."/>
            <person name="Riley R."/>
            <person name="LaButti K."/>
            <person name="Andreopoulos B."/>
            <person name="Lipzen A."/>
            <person name="Chen C."/>
            <person name="Yan M."/>
            <person name="Daum C."/>
            <person name="Ng V."/>
            <person name="Clum A."/>
            <person name="Steindorff A."/>
            <person name="Ohm R.A."/>
            <person name="Martin F."/>
            <person name="Silar P."/>
            <person name="Natvig D.O."/>
            <person name="Lalanne C."/>
            <person name="Gautier V."/>
            <person name="Ament-Velasquez S.L."/>
            <person name="Kruys A."/>
            <person name="Hutchinson M.I."/>
            <person name="Powell A.J."/>
            <person name="Barry K."/>
            <person name="Miller A.N."/>
            <person name="Grigoriev I.V."/>
            <person name="Debuchy R."/>
            <person name="Gladieux P."/>
            <person name="Hiltunen Thoren M."/>
            <person name="Johannesson H."/>
        </authorList>
    </citation>
    <scope>NUCLEOTIDE SEQUENCE [LARGE SCALE GENOMIC DNA]</scope>
    <source>
        <strain evidence="4">CBS 340.73</strain>
    </source>
</reference>
<dbReference type="Proteomes" id="UP001303473">
    <property type="component" value="Unassembled WGS sequence"/>
</dbReference>
<feature type="domain" description="AB hydrolase-1" evidence="2">
    <location>
        <begin position="116"/>
        <end position="371"/>
    </location>
</feature>
<dbReference type="EMBL" id="MU853767">
    <property type="protein sequence ID" value="KAK3943290.1"/>
    <property type="molecule type" value="Genomic_DNA"/>
</dbReference>
<comment type="caution">
    <text evidence="3">The sequence shown here is derived from an EMBL/GenBank/DDBJ whole genome shotgun (WGS) entry which is preliminary data.</text>
</comment>
<feature type="signal peptide" evidence="1">
    <location>
        <begin position="1"/>
        <end position="21"/>
    </location>
</feature>
<evidence type="ECO:0000313" key="4">
    <source>
        <dbReference type="Proteomes" id="UP001303473"/>
    </source>
</evidence>
<evidence type="ECO:0000259" key="2">
    <source>
        <dbReference type="Pfam" id="PF12697"/>
    </source>
</evidence>
<dbReference type="AlphaFoldDB" id="A0AAN6ND75"/>
<name>A0AAN6ND75_9PEZI</name>
<keyword evidence="1" id="KW-0732">Signal</keyword>
<dbReference type="InterPro" id="IPR000073">
    <property type="entry name" value="AB_hydrolase_1"/>
</dbReference>
<protein>
    <recommendedName>
        <fullName evidence="2">AB hydrolase-1 domain-containing protein</fullName>
    </recommendedName>
</protein>
<proteinExistence type="predicted"/>
<organism evidence="3 4">
    <name type="scientific">Diplogelasinospora grovesii</name>
    <dbReference type="NCBI Taxonomy" id="303347"/>
    <lineage>
        <taxon>Eukaryota</taxon>
        <taxon>Fungi</taxon>
        <taxon>Dikarya</taxon>
        <taxon>Ascomycota</taxon>
        <taxon>Pezizomycotina</taxon>
        <taxon>Sordariomycetes</taxon>
        <taxon>Sordariomycetidae</taxon>
        <taxon>Sordariales</taxon>
        <taxon>Diplogelasinosporaceae</taxon>
        <taxon>Diplogelasinospora</taxon>
    </lineage>
</organism>
<accession>A0AAN6ND75</accession>